<evidence type="ECO:0000313" key="1">
    <source>
        <dbReference type="EnsemblPlants" id="AVESA.00010b.r2.1AG0016880.1.CDS"/>
    </source>
</evidence>
<sequence>MEAWKPRWAPPLVILLLVLASNVPAGLCDTNSEDVSALRSVMSQWTNYPSTWKLSGDPCDGSWDGIRCSNGRITMLEVSSVNLRGTLSDSVGQLSQLVSLDISFNTGLSGPLPASIGRLAQLERLTVAGCSFEGAIPKELGNLLKLSFMALNSNNFTGTIPASLGLLSSLKWLDLADNQLTGSVPISTGTTTGLNMLTGAEHFHFNKNKLSGPLTGLFNSNMSLIHILFDSNQFSGPIPSEIGSINSLTVLRLDSNKLTGAVPNMTNLVELNELNLANNQLTGSLPDLSSMSMLNVVDLSNNSFTSSVTPNWFTTLTSLTAVSISSGNLIGEVPKALFTLPELQEVVLSKNQLSGELDMSGNISQKLQSVDLDTNKITSANVTTDYKKALVLRNNPACGYESLLGGPFCSPKPQIVIPYRTSMVKCASANLCHSTQNQNPANCGCAYAYSGKMVFRAPFFKDLTDNDTFQQLETSLWTDLKLRSGAVGLSNVHFDSNGYIQVQVELFPSSGTSFNHSEVILLGTLLGQQYYKPPAKFGPYSFIADIYIPFLVPDDKKAKFSTGAIAGIAAGGGVLVIALILVGLFALRQKRRNQELKVQANPFASWGTTQKDSGGAPQLKGTRFFSFEELKSCTDNFSDSYEIGAGGYGKVYKGTLVDGIRVAIKRAQSGSMQGAPEFKNEIELLSRVHHRNLVSLIGFCFEQQEQMLVYEFVAGGTLRENLVVRGSYLDWKKRLRITLGSARGLAYLHELADPPIIHRDIESTNILLDENLKAKVADFGLSKLMADTEKGHVSTQVKGTLGYLDPEYYMTQQLSEKSDVYSFGVVMLELVSGRHPIEKGKYIVREVRQVLDPADSDYYGLRDIVDPAIRDAARTAGFRRFVQLAMQCVDESATARPSMGTVVKEVEAMLLNEPDGDGATTSAESSATEFDGAGRGALVHPYSDVHIRRR</sequence>
<dbReference type="Proteomes" id="UP001732700">
    <property type="component" value="Chromosome 1A"/>
</dbReference>
<keyword evidence="2" id="KW-1185">Reference proteome</keyword>
<proteinExistence type="predicted"/>
<organism evidence="1 2">
    <name type="scientific">Avena sativa</name>
    <name type="common">Oat</name>
    <dbReference type="NCBI Taxonomy" id="4498"/>
    <lineage>
        <taxon>Eukaryota</taxon>
        <taxon>Viridiplantae</taxon>
        <taxon>Streptophyta</taxon>
        <taxon>Embryophyta</taxon>
        <taxon>Tracheophyta</taxon>
        <taxon>Spermatophyta</taxon>
        <taxon>Magnoliopsida</taxon>
        <taxon>Liliopsida</taxon>
        <taxon>Poales</taxon>
        <taxon>Poaceae</taxon>
        <taxon>BOP clade</taxon>
        <taxon>Pooideae</taxon>
        <taxon>Poodae</taxon>
        <taxon>Poeae</taxon>
        <taxon>Poeae Chloroplast Group 1 (Aveneae type)</taxon>
        <taxon>Aveninae</taxon>
        <taxon>Avena</taxon>
    </lineage>
</organism>
<dbReference type="EnsemblPlants" id="AVESA.00010b.r2.1AG0016880.1">
    <property type="protein sequence ID" value="AVESA.00010b.r2.1AG0016880.1.CDS"/>
    <property type="gene ID" value="AVESA.00010b.r2.1AG0016880"/>
</dbReference>
<reference evidence="1" key="2">
    <citation type="submission" date="2025-09" db="UniProtKB">
        <authorList>
            <consortium name="EnsemblPlants"/>
        </authorList>
    </citation>
    <scope>IDENTIFICATION</scope>
</reference>
<evidence type="ECO:0000313" key="2">
    <source>
        <dbReference type="Proteomes" id="UP001732700"/>
    </source>
</evidence>
<protein>
    <submittedName>
        <fullName evidence="1">Uncharacterized protein</fullName>
    </submittedName>
</protein>
<accession>A0ACD5T9Z0</accession>
<name>A0ACD5T9Z0_AVESA</name>
<reference evidence="1" key="1">
    <citation type="submission" date="2021-05" db="EMBL/GenBank/DDBJ databases">
        <authorList>
            <person name="Scholz U."/>
            <person name="Mascher M."/>
            <person name="Fiebig A."/>
        </authorList>
    </citation>
    <scope>NUCLEOTIDE SEQUENCE [LARGE SCALE GENOMIC DNA]</scope>
</reference>